<gene>
    <name evidence="1" type="ORF">N0F65_007346</name>
</gene>
<reference evidence="1" key="1">
    <citation type="submission" date="2022-11" db="EMBL/GenBank/DDBJ databases">
        <authorList>
            <person name="Morgan W.R."/>
            <person name="Tartar A."/>
        </authorList>
    </citation>
    <scope>NUCLEOTIDE SEQUENCE</scope>
    <source>
        <strain evidence="1">ARSEF 373</strain>
    </source>
</reference>
<dbReference type="EMBL" id="DAKRPA010000266">
    <property type="protein sequence ID" value="DAZ94146.1"/>
    <property type="molecule type" value="Genomic_DNA"/>
</dbReference>
<protein>
    <submittedName>
        <fullName evidence="1">Uncharacterized protein</fullName>
    </submittedName>
</protein>
<dbReference type="AlphaFoldDB" id="A0AAV2YKV0"/>
<evidence type="ECO:0000313" key="1">
    <source>
        <dbReference type="EMBL" id="DAZ94146.1"/>
    </source>
</evidence>
<organism evidence="1 2">
    <name type="scientific">Lagenidium giganteum</name>
    <dbReference type="NCBI Taxonomy" id="4803"/>
    <lineage>
        <taxon>Eukaryota</taxon>
        <taxon>Sar</taxon>
        <taxon>Stramenopiles</taxon>
        <taxon>Oomycota</taxon>
        <taxon>Peronosporomycetes</taxon>
        <taxon>Pythiales</taxon>
        <taxon>Pythiaceae</taxon>
    </lineage>
</organism>
<name>A0AAV2YKV0_9STRA</name>
<keyword evidence="2" id="KW-1185">Reference proteome</keyword>
<dbReference type="Proteomes" id="UP001146120">
    <property type="component" value="Unassembled WGS sequence"/>
</dbReference>
<sequence length="99" mass="11546">MIDITPDFGGLLPKEFKSQSYGDIKNLDIKKLFRMIILGPSFSGKNNLVFYILRNSPNVFSHLHIIARNPNQELYNYIKEKLKGFCTIYESDAPPMWQY</sequence>
<comment type="caution">
    <text evidence="1">The sequence shown here is derived from an EMBL/GenBank/DDBJ whole genome shotgun (WGS) entry which is preliminary data.</text>
</comment>
<evidence type="ECO:0000313" key="2">
    <source>
        <dbReference type="Proteomes" id="UP001146120"/>
    </source>
</evidence>
<accession>A0AAV2YKV0</accession>
<reference evidence="1" key="2">
    <citation type="journal article" date="2023" name="Microbiol Resour">
        <title>Decontamination and Annotation of the Draft Genome Sequence of the Oomycete Lagenidium giganteum ARSEF 373.</title>
        <authorList>
            <person name="Morgan W.R."/>
            <person name="Tartar A."/>
        </authorList>
    </citation>
    <scope>NUCLEOTIDE SEQUENCE</scope>
    <source>
        <strain evidence="1">ARSEF 373</strain>
    </source>
</reference>
<proteinExistence type="predicted"/>